<evidence type="ECO:0000259" key="4">
    <source>
        <dbReference type="PROSITE" id="PS51084"/>
    </source>
</evidence>
<comment type="caution">
    <text evidence="5">The sequence shown here is derived from an EMBL/GenBank/DDBJ whole genome shotgun (WGS) entry which is preliminary data.</text>
</comment>
<dbReference type="InterPro" id="IPR001310">
    <property type="entry name" value="Histidine_triad_HIT"/>
</dbReference>
<dbReference type="STRING" id="392484.LP43_0297"/>
<evidence type="ECO:0000256" key="2">
    <source>
        <dbReference type="PIRSR" id="PIRSR601310-3"/>
    </source>
</evidence>
<dbReference type="PROSITE" id="PS51084">
    <property type="entry name" value="HIT_2"/>
    <property type="match status" value="1"/>
</dbReference>
<dbReference type="InterPro" id="IPR019808">
    <property type="entry name" value="Histidine_triad_CS"/>
</dbReference>
<evidence type="ECO:0000313" key="6">
    <source>
        <dbReference type="Proteomes" id="UP000029999"/>
    </source>
</evidence>
<dbReference type="PROSITE" id="PS00892">
    <property type="entry name" value="HIT_1"/>
    <property type="match status" value="1"/>
</dbReference>
<evidence type="ECO:0000256" key="1">
    <source>
        <dbReference type="PIRSR" id="PIRSR601310-1"/>
    </source>
</evidence>
<name>A0A0A0BJ40_9GAMM</name>
<organism evidence="5 6">
    <name type="scientific">Methylophaga thiooxydans</name>
    <dbReference type="NCBI Taxonomy" id="392484"/>
    <lineage>
        <taxon>Bacteria</taxon>
        <taxon>Pseudomonadati</taxon>
        <taxon>Pseudomonadota</taxon>
        <taxon>Gammaproteobacteria</taxon>
        <taxon>Thiotrichales</taxon>
        <taxon>Piscirickettsiaceae</taxon>
        <taxon>Methylophaga</taxon>
    </lineage>
</organism>
<dbReference type="InterPro" id="IPR036265">
    <property type="entry name" value="HIT-like_sf"/>
</dbReference>
<dbReference type="InterPro" id="IPR011146">
    <property type="entry name" value="HIT-like"/>
</dbReference>
<proteinExistence type="predicted"/>
<evidence type="ECO:0000256" key="3">
    <source>
        <dbReference type="PROSITE-ProRule" id="PRU00464"/>
    </source>
</evidence>
<dbReference type="Pfam" id="PF11969">
    <property type="entry name" value="DcpS_C"/>
    <property type="match status" value="1"/>
</dbReference>
<dbReference type="CDD" id="cd01276">
    <property type="entry name" value="PKCI_related"/>
    <property type="match status" value="1"/>
</dbReference>
<feature type="short sequence motif" description="Histidine triad motif" evidence="2 3">
    <location>
        <begin position="97"/>
        <end position="101"/>
    </location>
</feature>
<dbReference type="Proteomes" id="UP000029999">
    <property type="component" value="Unassembled WGS sequence"/>
</dbReference>
<feature type="active site" description="Tele-AMP-histidine intermediate" evidence="1">
    <location>
        <position position="99"/>
    </location>
</feature>
<protein>
    <submittedName>
        <fullName evidence="5">Putative hydrolase</fullName>
    </submittedName>
</protein>
<dbReference type="GO" id="GO:0016787">
    <property type="term" value="F:hydrolase activity"/>
    <property type="evidence" value="ECO:0007669"/>
    <property type="project" value="UniProtKB-KW"/>
</dbReference>
<dbReference type="AlphaFoldDB" id="A0A0A0BJ40"/>
<dbReference type="SUPFAM" id="SSF54197">
    <property type="entry name" value="HIT-like"/>
    <property type="match status" value="1"/>
</dbReference>
<dbReference type="EMBL" id="JRQD01000001">
    <property type="protein sequence ID" value="KGM07880.1"/>
    <property type="molecule type" value="Genomic_DNA"/>
</dbReference>
<feature type="domain" description="HIT" evidence="4">
    <location>
        <begin position="5"/>
        <end position="112"/>
    </location>
</feature>
<accession>A0A0A0BJ40</accession>
<dbReference type="Gene3D" id="3.30.428.10">
    <property type="entry name" value="HIT-like"/>
    <property type="match status" value="1"/>
</dbReference>
<gene>
    <name evidence="5" type="ORF">LP43_0297</name>
</gene>
<dbReference type="PANTHER" id="PTHR23089">
    <property type="entry name" value="HISTIDINE TRIAD HIT PROTEIN"/>
    <property type="match status" value="1"/>
</dbReference>
<reference evidence="5 6" key="1">
    <citation type="submission" date="2014-09" db="EMBL/GenBank/DDBJ databases">
        <authorList>
            <person name="Grob C."/>
            <person name="Taubert M."/>
            <person name="Howat A.M."/>
            <person name="Burns O.J."/>
            <person name="Dixon J.L."/>
            <person name="Chen Y."/>
            <person name="Murrell J.C."/>
        </authorList>
    </citation>
    <scope>NUCLEOTIDE SEQUENCE [LARGE SCALE GENOMIC DNA]</scope>
    <source>
        <strain evidence="5">L4</strain>
    </source>
</reference>
<dbReference type="PRINTS" id="PR00332">
    <property type="entry name" value="HISTRIAD"/>
</dbReference>
<dbReference type="RefSeq" id="WP_036311237.1">
    <property type="nucleotide sequence ID" value="NZ_JADFAB010000010.1"/>
</dbReference>
<keyword evidence="5" id="KW-0378">Hydrolase</keyword>
<sequence>MSNCLFCKIVSGEIPSDKVFEDEWIFVFKDIAPKADVHLLVIPKQHIARLDQATEANAALLSHMLLALPALAKQQGLETGFRTIINTGPGGGQEVDHLHIHLLGGKTLPGFN</sequence>
<evidence type="ECO:0000313" key="5">
    <source>
        <dbReference type="EMBL" id="KGM07880.1"/>
    </source>
</evidence>